<keyword evidence="3" id="KW-1185">Reference proteome</keyword>
<proteinExistence type="predicted"/>
<dbReference type="Pfam" id="PF09359">
    <property type="entry name" value="VTC"/>
    <property type="match status" value="1"/>
</dbReference>
<evidence type="ECO:0000259" key="1">
    <source>
        <dbReference type="Pfam" id="PF09359"/>
    </source>
</evidence>
<dbReference type="CDD" id="cd07750">
    <property type="entry name" value="PolyPPase_VTC_like"/>
    <property type="match status" value="1"/>
</dbReference>
<feature type="domain" description="VTC" evidence="1">
    <location>
        <begin position="8"/>
        <end position="234"/>
    </location>
</feature>
<dbReference type="Proteomes" id="UP000784880">
    <property type="component" value="Unassembled WGS sequence"/>
</dbReference>
<comment type="caution">
    <text evidence="2">The sequence shown here is derived from an EMBL/GenBank/DDBJ whole genome shotgun (WGS) entry which is preliminary data.</text>
</comment>
<sequence>MAGEIFSRYELKYLISFEVYQQLAQKLQERMTFDKYGSDDGKYNIISLYFDSPDKRIYYETRNKLRFRQKLRLRIYNSATLEDNAFFEVKKKYKKRVSKRRTSIVLGDAYKYISDQIEEGQKIRISNPQIFNEIDSFRNLYNLKPENIVSYDRQAFVGVEDMDLRVTFDYNLKCRNNDLRIENGPDGYNFVDPNLVVLEVKVDHSVPLWLSRLLSEYRCPKKSVSKFCTSVDLLDEQREEKGKFEPIVVI</sequence>
<dbReference type="EMBL" id="JAHQCS010000142">
    <property type="protein sequence ID" value="MBU9713515.1"/>
    <property type="molecule type" value="Genomic_DNA"/>
</dbReference>
<reference evidence="2 3" key="1">
    <citation type="submission" date="2021-06" db="EMBL/GenBank/DDBJ databases">
        <title>Bacillus sp. RD4P76, an endophyte from a halophyte.</title>
        <authorList>
            <person name="Sun J.-Q."/>
        </authorList>
    </citation>
    <scope>NUCLEOTIDE SEQUENCE [LARGE SCALE GENOMIC DNA]</scope>
    <source>
        <strain evidence="2 3">CGMCC 1.15917</strain>
    </source>
</reference>
<organism evidence="2 3">
    <name type="scientific">Evansella tamaricis</name>
    <dbReference type="NCBI Taxonomy" id="2069301"/>
    <lineage>
        <taxon>Bacteria</taxon>
        <taxon>Bacillati</taxon>
        <taxon>Bacillota</taxon>
        <taxon>Bacilli</taxon>
        <taxon>Bacillales</taxon>
        <taxon>Bacillaceae</taxon>
        <taxon>Evansella</taxon>
    </lineage>
</organism>
<dbReference type="RefSeq" id="WP_217067670.1">
    <property type="nucleotide sequence ID" value="NZ_JAHQCS010000142.1"/>
</dbReference>
<name>A0ABS6JIM3_9BACI</name>
<accession>A0ABS6JIM3</accession>
<protein>
    <submittedName>
        <fullName evidence="2">Polyphosphate polymerase domain-containing protein</fullName>
    </submittedName>
</protein>
<gene>
    <name evidence="2" type="ORF">KS419_17440</name>
</gene>
<evidence type="ECO:0000313" key="2">
    <source>
        <dbReference type="EMBL" id="MBU9713515.1"/>
    </source>
</evidence>
<dbReference type="InterPro" id="IPR018966">
    <property type="entry name" value="VTC_domain"/>
</dbReference>
<evidence type="ECO:0000313" key="3">
    <source>
        <dbReference type="Proteomes" id="UP000784880"/>
    </source>
</evidence>